<proteinExistence type="inferred from homology"/>
<dbReference type="PANTHER" id="PTHR48094:SF11">
    <property type="entry name" value="GLUTATHIONE-INDEPENDENT GLYOXALASE HSP31-RELATED"/>
    <property type="match status" value="1"/>
</dbReference>
<protein>
    <recommendedName>
        <fullName evidence="1">D-lactate dehydratase</fullName>
        <ecNumber evidence="1">4.2.1.130</ecNumber>
    </recommendedName>
</protein>
<dbReference type="Proteomes" id="UP000245768">
    <property type="component" value="Unassembled WGS sequence"/>
</dbReference>
<dbReference type="GeneID" id="37042653"/>
<dbReference type="Pfam" id="PF01965">
    <property type="entry name" value="DJ-1_PfpI"/>
    <property type="match status" value="1"/>
</dbReference>
<dbReference type="EC" id="4.2.1.130" evidence="1"/>
<evidence type="ECO:0000313" key="7">
    <source>
        <dbReference type="EMBL" id="PWN94065.1"/>
    </source>
</evidence>
<comment type="similarity">
    <text evidence="4">Belongs to the peptidase C56 family. HSP31-like subfamily.</text>
</comment>
<dbReference type="CDD" id="cd03141">
    <property type="entry name" value="GATase1_Hsp31_like"/>
    <property type="match status" value="1"/>
</dbReference>
<dbReference type="GO" id="GO:0016740">
    <property type="term" value="F:transferase activity"/>
    <property type="evidence" value="ECO:0007669"/>
    <property type="project" value="UniProtKB-KW"/>
</dbReference>
<keyword evidence="3" id="KW-0456">Lyase</keyword>
<evidence type="ECO:0000256" key="4">
    <source>
        <dbReference type="ARBA" id="ARBA00038493"/>
    </source>
</evidence>
<gene>
    <name evidence="7" type="ORF">FA10DRAFT_264657</name>
</gene>
<reference evidence="7 8" key="1">
    <citation type="journal article" date="2018" name="Mol. Biol. Evol.">
        <title>Broad Genomic Sampling Reveals a Smut Pathogenic Ancestry of the Fungal Clade Ustilaginomycotina.</title>
        <authorList>
            <person name="Kijpornyongpan T."/>
            <person name="Mondo S.J."/>
            <person name="Barry K."/>
            <person name="Sandor L."/>
            <person name="Lee J."/>
            <person name="Lipzen A."/>
            <person name="Pangilinan J."/>
            <person name="LaButti K."/>
            <person name="Hainaut M."/>
            <person name="Henrissat B."/>
            <person name="Grigoriev I.V."/>
            <person name="Spatafora J.W."/>
            <person name="Aime M.C."/>
        </authorList>
    </citation>
    <scope>NUCLEOTIDE SEQUENCE [LARGE SCALE GENOMIC DNA]</scope>
    <source>
        <strain evidence="7 8">MCA 4198</strain>
    </source>
</reference>
<name>A0A316Z1J9_9BASI</name>
<dbReference type="PANTHER" id="PTHR48094">
    <property type="entry name" value="PROTEIN/NUCLEIC ACID DEGLYCASE DJ-1-RELATED"/>
    <property type="match status" value="1"/>
</dbReference>
<dbReference type="InParanoid" id="A0A316Z1J9"/>
<dbReference type="Gene3D" id="3.40.50.880">
    <property type="match status" value="1"/>
</dbReference>
<dbReference type="GO" id="GO:0019172">
    <property type="term" value="F:glyoxalase III activity"/>
    <property type="evidence" value="ECO:0007669"/>
    <property type="project" value="UniProtKB-EC"/>
</dbReference>
<dbReference type="RefSeq" id="XP_025381263.1">
    <property type="nucleotide sequence ID" value="XM_025520737.1"/>
</dbReference>
<feature type="domain" description="DJ-1/PfpI" evidence="6">
    <location>
        <begin position="28"/>
        <end position="231"/>
    </location>
</feature>
<dbReference type="OrthoDB" id="543156at2759"/>
<dbReference type="AlphaFoldDB" id="A0A316Z1J9"/>
<dbReference type="InterPro" id="IPR002818">
    <property type="entry name" value="DJ-1/PfpI"/>
</dbReference>
<keyword evidence="7" id="KW-0315">Glutamine amidotransferase</keyword>
<keyword evidence="2" id="KW-0346">Stress response</keyword>
<dbReference type="EMBL" id="KZ819634">
    <property type="protein sequence ID" value="PWN94065.1"/>
    <property type="molecule type" value="Genomic_DNA"/>
</dbReference>
<organism evidence="7 8">
    <name type="scientific">Acaromyces ingoldii</name>
    <dbReference type="NCBI Taxonomy" id="215250"/>
    <lineage>
        <taxon>Eukaryota</taxon>
        <taxon>Fungi</taxon>
        <taxon>Dikarya</taxon>
        <taxon>Basidiomycota</taxon>
        <taxon>Ustilaginomycotina</taxon>
        <taxon>Exobasidiomycetes</taxon>
        <taxon>Exobasidiales</taxon>
        <taxon>Cryptobasidiaceae</taxon>
        <taxon>Acaromyces</taxon>
    </lineage>
</organism>
<keyword evidence="7" id="KW-0808">Transferase</keyword>
<dbReference type="STRING" id="215250.A0A316Z1J9"/>
<sequence>MAPKVLIVFTSNDKLVNSDHKTGYYLPEIAHPYYVFKNAGAEVVAASEKGGEPPLDSSSVDAFKEDADSKKFLNDSEAQAWIKNSKPLSAFPAPAKEFDAIFYPGGHGPLIGLPESKESQDLIRAFYESNRVVSAVCHAPAVLTDVKLSDGSYLVNGRSVTSFTNEEEEQAGLTNNVPWLVETRLQERGAKFNKGKPWTENVVVDKDSSGRILITGANPQSGAQLAKDVLKSIAV</sequence>
<evidence type="ECO:0000256" key="2">
    <source>
        <dbReference type="ARBA" id="ARBA00023016"/>
    </source>
</evidence>
<dbReference type="InterPro" id="IPR029062">
    <property type="entry name" value="Class_I_gatase-like"/>
</dbReference>
<evidence type="ECO:0000259" key="6">
    <source>
        <dbReference type="Pfam" id="PF01965"/>
    </source>
</evidence>
<evidence type="ECO:0000256" key="5">
    <source>
        <dbReference type="ARBA" id="ARBA00048082"/>
    </source>
</evidence>
<dbReference type="GO" id="GO:0019243">
    <property type="term" value="P:methylglyoxal catabolic process to D-lactate via S-lactoyl-glutathione"/>
    <property type="evidence" value="ECO:0007669"/>
    <property type="project" value="TreeGrafter"/>
</dbReference>
<evidence type="ECO:0000313" key="8">
    <source>
        <dbReference type="Proteomes" id="UP000245768"/>
    </source>
</evidence>
<dbReference type="InterPro" id="IPR050325">
    <property type="entry name" value="Prot/Nucl_acid_deglycase"/>
</dbReference>
<dbReference type="GO" id="GO:0005737">
    <property type="term" value="C:cytoplasm"/>
    <property type="evidence" value="ECO:0007669"/>
    <property type="project" value="TreeGrafter"/>
</dbReference>
<comment type="catalytic activity">
    <reaction evidence="5">
        <text>methylglyoxal + H2O = (R)-lactate + H(+)</text>
        <dbReference type="Rhea" id="RHEA:27754"/>
        <dbReference type="ChEBI" id="CHEBI:15377"/>
        <dbReference type="ChEBI" id="CHEBI:15378"/>
        <dbReference type="ChEBI" id="CHEBI:16004"/>
        <dbReference type="ChEBI" id="CHEBI:17158"/>
        <dbReference type="EC" id="4.2.1.130"/>
    </reaction>
</comment>
<dbReference type="SUPFAM" id="SSF52317">
    <property type="entry name" value="Class I glutamine amidotransferase-like"/>
    <property type="match status" value="1"/>
</dbReference>
<dbReference type="FunCoup" id="A0A316Z1J9">
    <property type="interactions" value="284"/>
</dbReference>
<evidence type="ECO:0000256" key="1">
    <source>
        <dbReference type="ARBA" id="ARBA00013134"/>
    </source>
</evidence>
<evidence type="ECO:0000256" key="3">
    <source>
        <dbReference type="ARBA" id="ARBA00023239"/>
    </source>
</evidence>
<accession>A0A316Z1J9</accession>
<keyword evidence="8" id="KW-1185">Reference proteome</keyword>